<keyword evidence="5 10" id="KW-0472">Membrane</keyword>
<comment type="similarity">
    <text evidence="7 10">Belongs to the fluoride channel Fluc/FEX (TC 1.A.43) family.</text>
</comment>
<keyword evidence="10" id="KW-0915">Sodium</keyword>
<sequence>MMLRQCVLVVCGGVAGTFVRALLGMLWSADYGAGVTLGINLVGSFLLAVVYGVTTTPWLRLFFGTGFMGGFTTYSAFAVDSLGLLEANLVMALGYILASVIGGVVLALAGSALGRRLRGKS</sequence>
<keyword evidence="10" id="KW-0479">Metal-binding</keyword>
<accession>D7BPA5</accession>
<evidence type="ECO:0000256" key="10">
    <source>
        <dbReference type="HAMAP-Rule" id="MF_00454"/>
    </source>
</evidence>
<keyword evidence="3 10" id="KW-0812">Transmembrane</keyword>
<protein>
    <recommendedName>
        <fullName evidence="10">Fluoride-specific ion channel FluC</fullName>
    </recommendedName>
</protein>
<dbReference type="KEGG" id="ahe:Arch_1034"/>
<keyword evidence="12" id="KW-1185">Reference proteome</keyword>
<evidence type="ECO:0000256" key="8">
    <source>
        <dbReference type="ARBA" id="ARBA00035585"/>
    </source>
</evidence>
<feature type="transmembrane region" description="Helical" evidence="10">
    <location>
        <begin position="31"/>
        <end position="51"/>
    </location>
</feature>
<evidence type="ECO:0000313" key="12">
    <source>
        <dbReference type="Proteomes" id="UP000000376"/>
    </source>
</evidence>
<comment type="activity regulation">
    <text evidence="10">Na(+) is not transported, but it plays an essential structural role and its presence is essential for fluoride channel function.</text>
</comment>
<dbReference type="Pfam" id="PF02537">
    <property type="entry name" value="CRCB"/>
    <property type="match status" value="1"/>
</dbReference>
<name>D7BPA5_ARCHD</name>
<keyword evidence="10" id="KW-0406">Ion transport</keyword>
<evidence type="ECO:0000256" key="7">
    <source>
        <dbReference type="ARBA" id="ARBA00035120"/>
    </source>
</evidence>
<organism evidence="11 12">
    <name type="scientific">Arcanobacterium haemolyticum (strain ATCC 9345 / DSM 20595 / CCM 5947 / CCUG 17215 / LMG 16163 / NBRC 15585 / NCTC 8452 / 11018)</name>
    <dbReference type="NCBI Taxonomy" id="644284"/>
    <lineage>
        <taxon>Bacteria</taxon>
        <taxon>Bacillati</taxon>
        <taxon>Actinomycetota</taxon>
        <taxon>Actinomycetes</taxon>
        <taxon>Actinomycetales</taxon>
        <taxon>Actinomycetaceae</taxon>
        <taxon>Arcanobacterium</taxon>
    </lineage>
</organism>
<keyword evidence="2 10" id="KW-1003">Cell membrane</keyword>
<keyword evidence="10" id="KW-0813">Transport</keyword>
<comment type="function">
    <text evidence="9 10">Fluoride-specific ion channel. Important for reducing fluoride concentration in the cell, thus reducing its toxicity.</text>
</comment>
<evidence type="ECO:0000256" key="9">
    <source>
        <dbReference type="ARBA" id="ARBA00049940"/>
    </source>
</evidence>
<dbReference type="GO" id="GO:0046872">
    <property type="term" value="F:metal ion binding"/>
    <property type="evidence" value="ECO:0007669"/>
    <property type="project" value="UniProtKB-KW"/>
</dbReference>
<dbReference type="GO" id="GO:0062054">
    <property type="term" value="F:fluoride channel activity"/>
    <property type="evidence" value="ECO:0007669"/>
    <property type="project" value="UniProtKB-UniRule"/>
</dbReference>
<evidence type="ECO:0000256" key="3">
    <source>
        <dbReference type="ARBA" id="ARBA00022692"/>
    </source>
</evidence>
<keyword evidence="4 10" id="KW-1133">Transmembrane helix</keyword>
<reference evidence="11 12" key="1">
    <citation type="journal article" date="2010" name="Stand. Genomic Sci.">
        <title>Complete genome sequence of Arcanobacterium haemolyticum type strain (11018).</title>
        <authorList>
            <person name="Yasawong M."/>
            <person name="Teshima H."/>
            <person name="Lapidus A."/>
            <person name="Nolan M."/>
            <person name="Lucas S."/>
            <person name="Glavina Del Rio T."/>
            <person name="Tice H."/>
            <person name="Cheng J."/>
            <person name="Bruce D."/>
            <person name="Detter C."/>
            <person name="Tapia R."/>
            <person name="Han C."/>
            <person name="Goodwin L."/>
            <person name="Pitluck S."/>
            <person name="Liolios K."/>
            <person name="Ivanova N."/>
            <person name="Mavromatis K."/>
            <person name="Mikhailova N."/>
            <person name="Pati A."/>
            <person name="Chen A."/>
            <person name="Palaniappan K."/>
            <person name="Land M."/>
            <person name="Hauser L."/>
            <person name="Chang Y."/>
            <person name="Jeffries C."/>
            <person name="Rohde M."/>
            <person name="Sikorski J."/>
            <person name="Pukall R."/>
            <person name="Goker M."/>
            <person name="Woyke T."/>
            <person name="Bristow J."/>
            <person name="Eisen J."/>
            <person name="Markowitz V."/>
            <person name="Hugenholtz P."/>
            <person name="Kyrpides N."/>
            <person name="Klenk H."/>
        </authorList>
    </citation>
    <scope>NUCLEOTIDE SEQUENCE [LARGE SCALE GENOMIC DNA]</scope>
    <source>
        <strain evidence="12">ATCC 9345 / DSM 20595 / CCUG 17215 / LMG 16163 / NBRC 15585 / NCTC 8452 / 11018</strain>
    </source>
</reference>
<evidence type="ECO:0000313" key="11">
    <source>
        <dbReference type="EMBL" id="ADH92754.1"/>
    </source>
</evidence>
<dbReference type="HAMAP" id="MF_00454">
    <property type="entry name" value="FluC"/>
    <property type="match status" value="1"/>
</dbReference>
<dbReference type="STRING" id="644284.Arch_1034"/>
<evidence type="ECO:0000256" key="4">
    <source>
        <dbReference type="ARBA" id="ARBA00022989"/>
    </source>
</evidence>
<gene>
    <name evidence="10" type="primary">fluC</name>
    <name evidence="10" type="synonym">crcB</name>
    <name evidence="11" type="ordered locus">Arch_1034</name>
</gene>
<dbReference type="GO" id="GO:0140114">
    <property type="term" value="P:cellular detoxification of fluoride"/>
    <property type="evidence" value="ECO:0007669"/>
    <property type="project" value="UniProtKB-UniRule"/>
</dbReference>
<evidence type="ECO:0000256" key="5">
    <source>
        <dbReference type="ARBA" id="ARBA00023136"/>
    </source>
</evidence>
<keyword evidence="6 10" id="KW-0407">Ion channel</keyword>
<feature type="transmembrane region" description="Helical" evidence="10">
    <location>
        <begin position="58"/>
        <end position="77"/>
    </location>
</feature>
<feature type="transmembrane region" description="Helical" evidence="10">
    <location>
        <begin position="89"/>
        <end position="113"/>
    </location>
</feature>
<comment type="subcellular location">
    <subcellularLocation>
        <location evidence="1 10">Cell membrane</location>
        <topology evidence="1 10">Multi-pass membrane protein</topology>
    </subcellularLocation>
</comment>
<dbReference type="Proteomes" id="UP000000376">
    <property type="component" value="Chromosome"/>
</dbReference>
<dbReference type="HOGENOM" id="CLU_114342_2_3_11"/>
<evidence type="ECO:0000256" key="6">
    <source>
        <dbReference type="ARBA" id="ARBA00023303"/>
    </source>
</evidence>
<dbReference type="eggNOG" id="COG0239">
    <property type="taxonomic scope" value="Bacteria"/>
</dbReference>
<comment type="catalytic activity">
    <reaction evidence="8">
        <text>fluoride(in) = fluoride(out)</text>
        <dbReference type="Rhea" id="RHEA:76159"/>
        <dbReference type="ChEBI" id="CHEBI:17051"/>
    </reaction>
    <physiologicalReaction direction="left-to-right" evidence="8">
        <dbReference type="Rhea" id="RHEA:76160"/>
    </physiologicalReaction>
</comment>
<feature type="binding site" evidence="10">
    <location>
        <position position="72"/>
    </location>
    <ligand>
        <name>Na(+)</name>
        <dbReference type="ChEBI" id="CHEBI:29101"/>
        <note>structural</note>
    </ligand>
</feature>
<evidence type="ECO:0000256" key="1">
    <source>
        <dbReference type="ARBA" id="ARBA00004651"/>
    </source>
</evidence>
<dbReference type="InterPro" id="IPR003691">
    <property type="entry name" value="FluC"/>
</dbReference>
<feature type="binding site" evidence="10">
    <location>
        <position position="69"/>
    </location>
    <ligand>
        <name>Na(+)</name>
        <dbReference type="ChEBI" id="CHEBI:29101"/>
        <note>structural</note>
    </ligand>
</feature>
<evidence type="ECO:0000256" key="2">
    <source>
        <dbReference type="ARBA" id="ARBA00022475"/>
    </source>
</evidence>
<dbReference type="AlphaFoldDB" id="D7BPA5"/>
<dbReference type="GO" id="GO:0005886">
    <property type="term" value="C:plasma membrane"/>
    <property type="evidence" value="ECO:0007669"/>
    <property type="project" value="UniProtKB-SubCell"/>
</dbReference>
<dbReference type="EMBL" id="CP002045">
    <property type="protein sequence ID" value="ADH92754.1"/>
    <property type="molecule type" value="Genomic_DNA"/>
</dbReference>
<proteinExistence type="inferred from homology"/>